<dbReference type="InterPro" id="IPR005650">
    <property type="entry name" value="BlaI_family"/>
</dbReference>
<comment type="caution">
    <text evidence="5">The sequence shown here is derived from an EMBL/GenBank/DDBJ whole genome shotgun (WGS) entry which is preliminary data.</text>
</comment>
<dbReference type="Pfam" id="PF03965">
    <property type="entry name" value="Penicillinase_R"/>
    <property type="match status" value="1"/>
</dbReference>
<dbReference type="InterPro" id="IPR036390">
    <property type="entry name" value="WH_DNA-bd_sf"/>
</dbReference>
<reference evidence="5" key="2">
    <citation type="journal article" date="2021" name="PeerJ">
        <title>Extensive microbial diversity within the chicken gut microbiome revealed by metagenomics and culture.</title>
        <authorList>
            <person name="Gilroy R."/>
            <person name="Ravi A."/>
            <person name="Getino M."/>
            <person name="Pursley I."/>
            <person name="Horton D.L."/>
            <person name="Alikhan N.F."/>
            <person name="Baker D."/>
            <person name="Gharbi K."/>
            <person name="Hall N."/>
            <person name="Watson M."/>
            <person name="Adriaenssens E.M."/>
            <person name="Foster-Nyarko E."/>
            <person name="Jarju S."/>
            <person name="Secka A."/>
            <person name="Antonio M."/>
            <person name="Oren A."/>
            <person name="Chaudhuri R.R."/>
            <person name="La Ragione R."/>
            <person name="Hildebrand F."/>
            <person name="Pallen M.J."/>
        </authorList>
    </citation>
    <scope>NUCLEOTIDE SEQUENCE</scope>
    <source>
        <strain evidence="5">CHK180-2868</strain>
    </source>
</reference>
<dbReference type="Gene3D" id="1.10.4040.10">
    <property type="entry name" value="Penicillinase repressor domain"/>
    <property type="match status" value="1"/>
</dbReference>
<keyword evidence="3" id="KW-0238">DNA-binding</keyword>
<keyword evidence="4" id="KW-0804">Transcription</keyword>
<evidence type="ECO:0000256" key="4">
    <source>
        <dbReference type="ARBA" id="ARBA00023163"/>
    </source>
</evidence>
<sequence>MKEKLRRLPDAELEVMQAIWDCQVPAARTEINERLKETHPMAQTTLLTVLTRLADKGFIRIEKEGRSARYIPLISRQDYLAQQSRRFLEQLCGGSLPTFAAALCDSGLSREELAELRDLLERGGL</sequence>
<dbReference type="InterPro" id="IPR036388">
    <property type="entry name" value="WH-like_DNA-bd_sf"/>
</dbReference>
<evidence type="ECO:0000313" key="5">
    <source>
        <dbReference type="EMBL" id="HIR04552.1"/>
    </source>
</evidence>
<gene>
    <name evidence="5" type="ORF">IAB28_01070</name>
</gene>
<dbReference type="PIRSF" id="PIRSF019455">
    <property type="entry name" value="CopR_AtkY"/>
    <property type="match status" value="1"/>
</dbReference>
<evidence type="ECO:0000256" key="2">
    <source>
        <dbReference type="ARBA" id="ARBA00023015"/>
    </source>
</evidence>
<dbReference type="GO" id="GO:0045892">
    <property type="term" value="P:negative regulation of DNA-templated transcription"/>
    <property type="evidence" value="ECO:0007669"/>
    <property type="project" value="InterPro"/>
</dbReference>
<organism evidence="5 6">
    <name type="scientific">Candidatus Copromonas faecavium</name>
    <name type="common">nom. illeg.</name>
    <dbReference type="NCBI Taxonomy" id="2840740"/>
    <lineage>
        <taxon>Bacteria</taxon>
        <taxon>Bacillati</taxon>
        <taxon>Bacillota</taxon>
        <taxon>Clostridia</taxon>
        <taxon>Lachnospirales</taxon>
        <taxon>Lachnospiraceae</taxon>
        <taxon>Candidatus Copromonas (nom. illeg.)</taxon>
    </lineage>
</organism>
<dbReference type="Gene3D" id="1.10.10.10">
    <property type="entry name" value="Winged helix-like DNA-binding domain superfamily/Winged helix DNA-binding domain"/>
    <property type="match status" value="1"/>
</dbReference>
<dbReference type="EMBL" id="DVGC01000004">
    <property type="protein sequence ID" value="HIR04552.1"/>
    <property type="molecule type" value="Genomic_DNA"/>
</dbReference>
<protein>
    <submittedName>
        <fullName evidence="5">BlaI/MecI/CopY family transcriptional regulator</fullName>
    </submittedName>
</protein>
<accession>A0A9D1A2M3</accession>
<comment type="similarity">
    <text evidence="1">Belongs to the BlaI transcriptional regulatory family.</text>
</comment>
<dbReference type="Proteomes" id="UP000824250">
    <property type="component" value="Unassembled WGS sequence"/>
</dbReference>
<proteinExistence type="inferred from homology"/>
<dbReference type="GO" id="GO:0003677">
    <property type="term" value="F:DNA binding"/>
    <property type="evidence" value="ECO:0007669"/>
    <property type="project" value="UniProtKB-KW"/>
</dbReference>
<evidence type="ECO:0000313" key="6">
    <source>
        <dbReference type="Proteomes" id="UP000824250"/>
    </source>
</evidence>
<name>A0A9D1A2M3_9FIRM</name>
<keyword evidence="2" id="KW-0805">Transcription regulation</keyword>
<dbReference type="AlphaFoldDB" id="A0A9D1A2M3"/>
<dbReference type="SUPFAM" id="SSF46785">
    <property type="entry name" value="Winged helix' DNA-binding domain"/>
    <property type="match status" value="1"/>
</dbReference>
<evidence type="ECO:0000256" key="1">
    <source>
        <dbReference type="ARBA" id="ARBA00011046"/>
    </source>
</evidence>
<reference evidence="5" key="1">
    <citation type="submission" date="2020-10" db="EMBL/GenBank/DDBJ databases">
        <authorList>
            <person name="Gilroy R."/>
        </authorList>
    </citation>
    <scope>NUCLEOTIDE SEQUENCE</scope>
    <source>
        <strain evidence="5">CHK180-2868</strain>
    </source>
</reference>
<evidence type="ECO:0000256" key="3">
    <source>
        <dbReference type="ARBA" id="ARBA00023125"/>
    </source>
</evidence>